<evidence type="ECO:0000256" key="5">
    <source>
        <dbReference type="ARBA" id="ARBA00022824"/>
    </source>
</evidence>
<feature type="compositionally biased region" description="Polar residues" evidence="8">
    <location>
        <begin position="33"/>
        <end position="45"/>
    </location>
</feature>
<organism evidence="10 11">
    <name type="scientific">Bombardia bombarda</name>
    <dbReference type="NCBI Taxonomy" id="252184"/>
    <lineage>
        <taxon>Eukaryota</taxon>
        <taxon>Fungi</taxon>
        <taxon>Dikarya</taxon>
        <taxon>Ascomycota</taxon>
        <taxon>Pezizomycotina</taxon>
        <taxon>Sordariomycetes</taxon>
        <taxon>Sordariomycetidae</taxon>
        <taxon>Sordariales</taxon>
        <taxon>Lasiosphaeriaceae</taxon>
        <taxon>Bombardia</taxon>
    </lineage>
</organism>
<dbReference type="PROSITE" id="PS50053">
    <property type="entry name" value="UBIQUITIN_2"/>
    <property type="match status" value="2"/>
</dbReference>
<dbReference type="FunFam" id="3.10.20.90:FF:000222">
    <property type="entry name" value="Polyubiquitin 5"/>
    <property type="match status" value="1"/>
</dbReference>
<feature type="compositionally biased region" description="Basic residues" evidence="8">
    <location>
        <begin position="1"/>
        <end position="16"/>
    </location>
</feature>
<feature type="region of interest" description="Disordered" evidence="8">
    <location>
        <begin position="1455"/>
        <end position="1475"/>
    </location>
</feature>
<dbReference type="PRINTS" id="PR00348">
    <property type="entry name" value="UBIQUITIN"/>
</dbReference>
<name>A0AA39WAW6_9PEZI</name>
<evidence type="ECO:0000256" key="6">
    <source>
        <dbReference type="ARBA" id="ARBA00023128"/>
    </source>
</evidence>
<feature type="compositionally biased region" description="Polar residues" evidence="8">
    <location>
        <begin position="730"/>
        <end position="741"/>
    </location>
</feature>
<evidence type="ECO:0000256" key="7">
    <source>
        <dbReference type="ARBA" id="ARBA00023136"/>
    </source>
</evidence>
<feature type="region of interest" description="Disordered" evidence="8">
    <location>
        <begin position="724"/>
        <end position="778"/>
    </location>
</feature>
<dbReference type="GO" id="GO:0016020">
    <property type="term" value="C:membrane"/>
    <property type="evidence" value="ECO:0007669"/>
    <property type="project" value="UniProtKB-SubCell"/>
</dbReference>
<feature type="region of interest" description="Disordered" evidence="8">
    <location>
        <begin position="1392"/>
        <end position="1433"/>
    </location>
</feature>
<gene>
    <name evidence="10" type="ORF">B0T17DRAFT_583367</name>
</gene>
<keyword evidence="7" id="KW-0472">Membrane</keyword>
<dbReference type="Gene3D" id="3.10.20.90">
    <property type="entry name" value="Phosphatidylinositol 3-kinase Catalytic Subunit, Chain A, domain 1"/>
    <property type="match status" value="1"/>
</dbReference>
<evidence type="ECO:0000256" key="8">
    <source>
        <dbReference type="SAM" id="MobiDB-lite"/>
    </source>
</evidence>
<evidence type="ECO:0000313" key="10">
    <source>
        <dbReference type="EMBL" id="KAK0612792.1"/>
    </source>
</evidence>
<comment type="subcellular location">
    <subcellularLocation>
        <location evidence="2">Endoplasmic reticulum</location>
    </subcellularLocation>
    <subcellularLocation>
        <location evidence="3">Membrane</location>
    </subcellularLocation>
    <subcellularLocation>
        <location evidence="1">Mitochondrion</location>
    </subcellularLocation>
</comment>
<evidence type="ECO:0000256" key="2">
    <source>
        <dbReference type="ARBA" id="ARBA00004240"/>
    </source>
</evidence>
<evidence type="ECO:0000256" key="3">
    <source>
        <dbReference type="ARBA" id="ARBA00004370"/>
    </source>
</evidence>
<evidence type="ECO:0000259" key="9">
    <source>
        <dbReference type="PROSITE" id="PS50053"/>
    </source>
</evidence>
<feature type="domain" description="Ubiquitin-like" evidence="9">
    <location>
        <begin position="1165"/>
        <end position="1233"/>
    </location>
</feature>
<dbReference type="GO" id="GO:0005739">
    <property type="term" value="C:mitochondrion"/>
    <property type="evidence" value="ECO:0007669"/>
    <property type="project" value="UniProtKB-SubCell"/>
</dbReference>
<dbReference type="Proteomes" id="UP001174934">
    <property type="component" value="Unassembled WGS sequence"/>
</dbReference>
<dbReference type="CDD" id="cd17039">
    <property type="entry name" value="Ubl_ubiquitin_like"/>
    <property type="match status" value="1"/>
</dbReference>
<reference evidence="10" key="1">
    <citation type="submission" date="2023-06" db="EMBL/GenBank/DDBJ databases">
        <title>Genome-scale phylogeny and comparative genomics of the fungal order Sordariales.</title>
        <authorList>
            <consortium name="Lawrence Berkeley National Laboratory"/>
            <person name="Hensen N."/>
            <person name="Bonometti L."/>
            <person name="Westerberg I."/>
            <person name="Brannstrom I.O."/>
            <person name="Guillou S."/>
            <person name="Cros-Aarteil S."/>
            <person name="Calhoun S."/>
            <person name="Haridas S."/>
            <person name="Kuo A."/>
            <person name="Mondo S."/>
            <person name="Pangilinan J."/>
            <person name="Riley R."/>
            <person name="LaButti K."/>
            <person name="Andreopoulos B."/>
            <person name="Lipzen A."/>
            <person name="Chen C."/>
            <person name="Yanf M."/>
            <person name="Daum C."/>
            <person name="Ng V."/>
            <person name="Clum A."/>
            <person name="Steindorff A."/>
            <person name="Ohm R."/>
            <person name="Martin F."/>
            <person name="Silar P."/>
            <person name="Natvig D."/>
            <person name="Lalanne C."/>
            <person name="Gautier V."/>
            <person name="Ament-velasquez S.L."/>
            <person name="Kruys A."/>
            <person name="Hutchinson M.I."/>
            <person name="Powell A.J."/>
            <person name="Barry K."/>
            <person name="Miller A.N."/>
            <person name="Grigoriev I.V."/>
            <person name="Debuchy R."/>
            <person name="Gladieux P."/>
            <person name="Thoren M.H."/>
            <person name="Johannesson H."/>
        </authorList>
    </citation>
    <scope>NUCLEOTIDE SEQUENCE</scope>
    <source>
        <strain evidence="10">SMH3391-2</strain>
    </source>
</reference>
<dbReference type="InterPro" id="IPR007751">
    <property type="entry name" value="DUF676_lipase-like"/>
</dbReference>
<evidence type="ECO:0000313" key="11">
    <source>
        <dbReference type="Proteomes" id="UP001174934"/>
    </source>
</evidence>
<dbReference type="InterPro" id="IPR019956">
    <property type="entry name" value="Ubiquitin_dom"/>
</dbReference>
<dbReference type="Pfam" id="PF00240">
    <property type="entry name" value="ubiquitin"/>
    <property type="match status" value="1"/>
</dbReference>
<keyword evidence="11" id="KW-1185">Reference proteome</keyword>
<dbReference type="InterPro" id="IPR000626">
    <property type="entry name" value="Ubiquitin-like_dom"/>
</dbReference>
<comment type="similarity">
    <text evidence="4">Belongs to the putative lipase ROG1 family.</text>
</comment>
<dbReference type="InterPro" id="IPR029071">
    <property type="entry name" value="Ubiquitin-like_domsf"/>
</dbReference>
<comment type="caution">
    <text evidence="10">The sequence shown here is derived from an EMBL/GenBank/DDBJ whole genome shotgun (WGS) entry which is preliminary data.</text>
</comment>
<dbReference type="PANTHER" id="PTHR48182">
    <property type="entry name" value="PROTEIN SERAC1"/>
    <property type="match status" value="1"/>
</dbReference>
<keyword evidence="5" id="KW-0256">Endoplasmic reticulum</keyword>
<dbReference type="InterPro" id="IPR029058">
    <property type="entry name" value="AB_hydrolase_fold"/>
</dbReference>
<dbReference type="EMBL" id="JAULSR010000008">
    <property type="protein sequence ID" value="KAK0612792.1"/>
    <property type="molecule type" value="Genomic_DNA"/>
</dbReference>
<feature type="domain" description="Ubiquitin-like" evidence="9">
    <location>
        <begin position="1099"/>
        <end position="1174"/>
    </location>
</feature>
<dbReference type="SUPFAM" id="SSF53474">
    <property type="entry name" value="alpha/beta-Hydrolases"/>
    <property type="match status" value="1"/>
</dbReference>
<accession>A0AA39WAW6</accession>
<dbReference type="Pfam" id="PF05057">
    <property type="entry name" value="DUF676"/>
    <property type="match status" value="1"/>
</dbReference>
<keyword evidence="6" id="KW-0496">Mitochondrion</keyword>
<dbReference type="GO" id="GO:0005783">
    <property type="term" value="C:endoplasmic reticulum"/>
    <property type="evidence" value="ECO:0007669"/>
    <property type="project" value="UniProtKB-SubCell"/>
</dbReference>
<proteinExistence type="inferred from homology"/>
<evidence type="ECO:0000256" key="4">
    <source>
        <dbReference type="ARBA" id="ARBA00007920"/>
    </source>
</evidence>
<feature type="compositionally biased region" description="Low complexity" evidence="8">
    <location>
        <begin position="742"/>
        <end position="752"/>
    </location>
</feature>
<feature type="compositionally biased region" description="Basic and acidic residues" evidence="8">
    <location>
        <begin position="48"/>
        <end position="58"/>
    </location>
</feature>
<dbReference type="SUPFAM" id="SSF54236">
    <property type="entry name" value="Ubiquitin-like"/>
    <property type="match status" value="2"/>
</dbReference>
<feature type="region of interest" description="Disordered" evidence="8">
    <location>
        <begin position="410"/>
        <end position="441"/>
    </location>
</feature>
<feature type="region of interest" description="Disordered" evidence="8">
    <location>
        <begin position="1"/>
        <end position="58"/>
    </location>
</feature>
<dbReference type="SMART" id="SM00213">
    <property type="entry name" value="UBQ"/>
    <property type="match status" value="2"/>
</dbReference>
<protein>
    <recommendedName>
        <fullName evidence="9">Ubiquitin-like domain-containing protein</fullName>
    </recommendedName>
</protein>
<feature type="compositionally biased region" description="Polar residues" evidence="8">
    <location>
        <begin position="410"/>
        <end position="425"/>
    </location>
</feature>
<evidence type="ECO:0000256" key="1">
    <source>
        <dbReference type="ARBA" id="ARBA00004173"/>
    </source>
</evidence>
<dbReference type="PANTHER" id="PTHR48182:SF2">
    <property type="entry name" value="PROTEIN SERAC1"/>
    <property type="match status" value="1"/>
</dbReference>
<dbReference type="Gene3D" id="3.40.50.1820">
    <property type="entry name" value="alpha/beta hydrolase"/>
    <property type="match status" value="1"/>
</dbReference>
<feature type="compositionally biased region" description="Basic and acidic residues" evidence="8">
    <location>
        <begin position="427"/>
        <end position="438"/>
    </location>
</feature>
<dbReference type="InterPro" id="IPR052374">
    <property type="entry name" value="SERAC1"/>
</dbReference>
<sequence length="1475" mass="162046">MLKPFKKWSRGLRKGKGVQANGKDEGDKDAVTPSESSQSAFSSDNDMPEPHNFEREPHGLFILHPNPHHDTSTSRITAEVDIVAIHGLNGTAKKTWTDPESGRFWLEDFLPGSLPNSRIMTFGYDSGLAFNRSKSGIDNFARDLLNRLRMVRGDADALNRPIIFIAHSLGGIVVKKALIIAHEEDAHYGSIARSTLGIIFMGTPHRGSELVPWTILFSNIVNVATLGRGARKTLLRQLDSKSTALMDISRQFVHRATPLKILSFVEQQVERPLTVLVVPEYSAVLGLPNEIIVPLNAHHRSICRYGAKNQNYTLVEAAIRELAKGPSKTASSILAKSTKKVDDIAPPVKTIAIRSLQDYNTKTAEYPTTTTTTSVFPRGASTASMSTKTFSMGGRSSAVDTLVNSESDILSHASSQGADTPQSSVAGDRKPKEPKPEASKQMVEIHISGLTRKLNAKTFGDGPFSHTISVPADTPVDQISGHLKQELPELKYWQDFQFPEYKTKVSSTWEDFFTTPVEVTSGRPSYDISRGLKINTKQSIAFFLSKVFPSPIETALYHDPEDVSITRTPFKSVTSDRISVGRNGVPDIIISLMRTVRVPEDRSTYDLPPGLGRFPIFDVRPFSERLPVSIVAQGGLFFPMYQMEAMWMSFESASNRRYAVRPFLGGVNGITGEAAIGNMASILRRMNTFGTDQDYIVLPEQKWLDGIATQPGIVKQFVATKLAPPRRAAQPSSSKSTVTNKGGTSTGSQSGGKYSRRNGESEEEGDKGGKEEIGGTIEWQVTGRDSVGGIQLQLIPQYDTKSMSAGSGKDVCKNAYGHACSYTASKAYSHVFYDPLQTPREQGLVAGDVIHIKNMSSVVKNRPKVAYDLLAEAPVELTINDTVDLEISFTQAEQWTFSVAMHPSSGSSLEPISLQFDSLDEFASIEDIIRYLLLATDDYVLCIADIARNQTLIAIRSWADLRLVQDILETPSVFDTGYRRREYQKNWSFLLTPSALLTHARFCCVRLRKGQDVYGDGKPICVALDAGSTMSDLRTTLESITGGKSSQAFTIDSYLGAKKTPDDTDPVFSSKLSDPTRPMPSPTFMMWYDRTRQQPDYGGQVFVKTLTGSTITLDVRLRQTIEEVKEMILLKEGIPTNKQRLIFAGIQLEDDRTLAFYGVDRESTLHLVFRLRGGGTNLFVLYKGKETPVWLAGNEKMSFVKKSIYDSMGIDVDLQVLRYEGEILDNDTSVGPYCTKTLTLEVLPTPQPTALGIGAGGTIIQHIERDTNDPRTWDVANAKFLSIQIIDSTTFRLVTGLHPPETPVTAAMYKQLGLPFFQLWRDEASKGKGVAGAAWDDLNIMGVAEVAAKNKASASAVGNSMTGEAVRDVKGQQQPPAARFGLFKSGAWGQLPAGVESESEEDAGSGVEGLQEIQGGEDEAGEEERGFKESGGGFEFPLVMLDVDDTLPQFESVVDDVMDYDDEDDDGEWDYDGLN</sequence>